<comment type="cofactor">
    <cofactor evidence="1">
        <name>FMN</name>
        <dbReference type="ChEBI" id="CHEBI:58210"/>
    </cofactor>
</comment>
<dbReference type="PANTHER" id="PTHR43673:SF2">
    <property type="entry name" value="NITROREDUCTASE"/>
    <property type="match status" value="1"/>
</dbReference>
<dbReference type="Gene3D" id="3.40.109.10">
    <property type="entry name" value="NADH Oxidase"/>
    <property type="match status" value="1"/>
</dbReference>
<evidence type="ECO:0000256" key="5">
    <source>
        <dbReference type="ARBA" id="ARBA00023002"/>
    </source>
</evidence>
<dbReference type="PANTHER" id="PTHR43673">
    <property type="entry name" value="NAD(P)H NITROREDUCTASE YDGI-RELATED"/>
    <property type="match status" value="1"/>
</dbReference>
<evidence type="ECO:0000256" key="4">
    <source>
        <dbReference type="ARBA" id="ARBA00022643"/>
    </source>
</evidence>
<dbReference type="CDD" id="cd02136">
    <property type="entry name" value="PnbA_NfnB-like"/>
    <property type="match status" value="1"/>
</dbReference>
<evidence type="ECO:0000256" key="1">
    <source>
        <dbReference type="ARBA" id="ARBA00001917"/>
    </source>
</evidence>
<keyword evidence="3" id="KW-0285">Flavoprotein</keyword>
<protein>
    <submittedName>
        <fullName evidence="7">Nitroreductase</fullName>
    </submittedName>
</protein>
<gene>
    <name evidence="7" type="ORF">NYF23_09530</name>
</gene>
<name>A0ABY5TNT6_9GAMM</name>
<dbReference type="InterPro" id="IPR029479">
    <property type="entry name" value="Nitroreductase"/>
</dbReference>
<dbReference type="Proteomes" id="UP001059934">
    <property type="component" value="Chromosome"/>
</dbReference>
<dbReference type="EMBL" id="CP103416">
    <property type="protein sequence ID" value="UVW34261.1"/>
    <property type="molecule type" value="Genomic_DNA"/>
</dbReference>
<proteinExistence type="inferred from homology"/>
<dbReference type="InterPro" id="IPR000415">
    <property type="entry name" value="Nitroreductase-like"/>
</dbReference>
<dbReference type="Pfam" id="PF00881">
    <property type="entry name" value="Nitroreductase"/>
    <property type="match status" value="1"/>
</dbReference>
<evidence type="ECO:0000313" key="8">
    <source>
        <dbReference type="Proteomes" id="UP001059934"/>
    </source>
</evidence>
<evidence type="ECO:0000256" key="2">
    <source>
        <dbReference type="ARBA" id="ARBA00007118"/>
    </source>
</evidence>
<sequence>MEFADVVKARHSYRGFLPKAVDEKTLKEIFELASWAPSNCNIQPWHVHVLSGDACNRMREKMKAAAMKDPSGNPDFPWQGKFSGDYRERQICSALGLWEHQGVTREDKEKRAWSWMRNFEFFDAPHIAFIFVTDEFPEIVRLAGDTGMYAQTLMLALENAGLGSCPQTSVSCYPDLVREELGIESRFKLMMGLSFGYVDHADSANNLRTDRAALEQSTTFHS</sequence>
<reference evidence="7" key="1">
    <citation type="submission" date="2022-08" db="EMBL/GenBank/DDBJ databases">
        <title>Catabolic pathway analysis in culturable SAR92 clade bacteria reveals their overlooked roles in DMSP degradation in coastal seas.</title>
        <authorList>
            <person name="He X."/>
            <person name="Zhang X."/>
            <person name="Zhang Y."/>
        </authorList>
    </citation>
    <scope>NUCLEOTIDE SEQUENCE</scope>
    <source>
        <strain evidence="7">H455</strain>
    </source>
</reference>
<evidence type="ECO:0000259" key="6">
    <source>
        <dbReference type="Pfam" id="PF00881"/>
    </source>
</evidence>
<keyword evidence="8" id="KW-1185">Reference proteome</keyword>
<evidence type="ECO:0000313" key="7">
    <source>
        <dbReference type="EMBL" id="UVW34261.1"/>
    </source>
</evidence>
<dbReference type="SUPFAM" id="SSF55469">
    <property type="entry name" value="FMN-dependent nitroreductase-like"/>
    <property type="match status" value="1"/>
</dbReference>
<keyword evidence="4" id="KW-0288">FMN</keyword>
<accession>A0ABY5TNT6</accession>
<evidence type="ECO:0000256" key="3">
    <source>
        <dbReference type="ARBA" id="ARBA00022630"/>
    </source>
</evidence>
<keyword evidence="5" id="KW-0560">Oxidoreductase</keyword>
<comment type="similarity">
    <text evidence="2">Belongs to the nitroreductase family.</text>
</comment>
<organism evidence="7 8">
    <name type="scientific">SAR92 clade bacterium H455</name>
    <dbReference type="NCBI Taxonomy" id="2974818"/>
    <lineage>
        <taxon>Bacteria</taxon>
        <taxon>Pseudomonadati</taxon>
        <taxon>Pseudomonadota</taxon>
        <taxon>Gammaproteobacteria</taxon>
        <taxon>Cellvibrionales</taxon>
        <taxon>Porticoccaceae</taxon>
        <taxon>SAR92 clade</taxon>
    </lineage>
</organism>
<feature type="domain" description="Nitroreductase" evidence="6">
    <location>
        <begin position="7"/>
        <end position="197"/>
    </location>
</feature>